<keyword evidence="1" id="KW-1133">Transmembrane helix</keyword>
<feature type="domain" description="TadE-like" evidence="2">
    <location>
        <begin position="20"/>
        <end position="62"/>
    </location>
</feature>
<evidence type="ECO:0000313" key="4">
    <source>
        <dbReference type="Proteomes" id="UP000192422"/>
    </source>
</evidence>
<keyword evidence="1" id="KW-0812">Transmembrane</keyword>
<evidence type="ECO:0000259" key="2">
    <source>
        <dbReference type="Pfam" id="PF07811"/>
    </source>
</evidence>
<reference evidence="3 4" key="1">
    <citation type="submission" date="2020-05" db="EMBL/GenBank/DDBJ databases">
        <title>Thioclava electrotropha strain Elox9 finished genome.</title>
        <authorList>
            <person name="Rowe A.R."/>
            <person name="Wilbanks E.G."/>
        </authorList>
    </citation>
    <scope>NUCLEOTIDE SEQUENCE [LARGE SCALE GENOMIC DNA]</scope>
    <source>
        <strain evidence="3 4">Elox9</strain>
        <plasmid evidence="3 4">pTElox9</plasmid>
    </source>
</reference>
<keyword evidence="4" id="KW-1185">Reference proteome</keyword>
<dbReference type="EMBL" id="CP053563">
    <property type="protein sequence ID" value="QPZ93352.1"/>
    <property type="molecule type" value="Genomic_DNA"/>
</dbReference>
<name>A0ABX6YZQ5_9RHOB</name>
<feature type="transmembrane region" description="Helical" evidence="1">
    <location>
        <begin position="21"/>
        <end position="47"/>
    </location>
</feature>
<sequence length="153" mass="16707">MMSDHSFIGSLQRFKRREDGVVTIEFVLIFPLILLMLALIAFVSFAIAAQSEVQQVAFELARFGMVLADTPSFSGDICSKLDADYLPRLIQNSVTLSAADFRPLSACPNQPDSNGVFTVAVTYDMAGSFAETFSEFLGVRLGEITRQAAVIVN</sequence>
<evidence type="ECO:0000313" key="3">
    <source>
        <dbReference type="EMBL" id="QPZ93352.1"/>
    </source>
</evidence>
<gene>
    <name evidence="3" type="ORF">AKL02_020440</name>
</gene>
<dbReference type="Pfam" id="PF07811">
    <property type="entry name" value="TadE"/>
    <property type="match status" value="1"/>
</dbReference>
<keyword evidence="3" id="KW-0614">Plasmid</keyword>
<keyword evidence="1" id="KW-0472">Membrane</keyword>
<dbReference type="InterPro" id="IPR012495">
    <property type="entry name" value="TadE-like_dom"/>
</dbReference>
<dbReference type="Proteomes" id="UP000192422">
    <property type="component" value="Plasmid pTElox9"/>
</dbReference>
<proteinExistence type="predicted"/>
<geneLocation type="plasmid" evidence="3 4">
    <name>pTElox9</name>
</geneLocation>
<dbReference type="RefSeq" id="WP_083080063.1">
    <property type="nucleotide sequence ID" value="NZ_CP053563.1"/>
</dbReference>
<evidence type="ECO:0000256" key="1">
    <source>
        <dbReference type="SAM" id="Phobius"/>
    </source>
</evidence>
<organism evidence="3 4">
    <name type="scientific">Thioclava electrotropha</name>
    <dbReference type="NCBI Taxonomy" id="1549850"/>
    <lineage>
        <taxon>Bacteria</taxon>
        <taxon>Pseudomonadati</taxon>
        <taxon>Pseudomonadota</taxon>
        <taxon>Alphaproteobacteria</taxon>
        <taxon>Rhodobacterales</taxon>
        <taxon>Paracoccaceae</taxon>
        <taxon>Thioclava</taxon>
    </lineage>
</organism>
<protein>
    <recommendedName>
        <fullName evidence="2">TadE-like domain-containing protein</fullName>
    </recommendedName>
</protein>
<accession>A0ABX6YZQ5</accession>